<accession>A0ABR1SSE4</accession>
<proteinExistence type="predicted"/>
<comment type="caution">
    <text evidence="2">The sequence shown here is derived from an EMBL/GenBank/DDBJ whole genome shotgun (WGS) entry which is preliminary data.</text>
</comment>
<keyword evidence="3" id="KW-1185">Reference proteome</keyword>
<gene>
    <name evidence="2" type="ORF">PG991_000586</name>
</gene>
<dbReference type="EMBL" id="JAQQWI010000002">
    <property type="protein sequence ID" value="KAK8037240.1"/>
    <property type="molecule type" value="Genomic_DNA"/>
</dbReference>
<evidence type="ECO:0000256" key="1">
    <source>
        <dbReference type="SAM" id="MobiDB-lite"/>
    </source>
</evidence>
<evidence type="ECO:0000313" key="2">
    <source>
        <dbReference type="EMBL" id="KAK8037240.1"/>
    </source>
</evidence>
<dbReference type="PANTHER" id="PTHR36847">
    <property type="entry name" value="AMIDOLIGASE ENZYME"/>
    <property type="match status" value="1"/>
</dbReference>
<sequence length="334" mass="38131">MTPAVFLEFPKSDRFEEYCDAQSELEAKLFLHEDDYRRWQFSNDQTIEGGGVIKPSGTLTHSKIPDPSNPPLTTTTTADLAQSELQDVWSVVGSELKTTQPKFFKNCSTHIHISFPEQDVVNRSNEVPVRKARRVFLAAHIFEKAIDDLMPTGWTNRRYARSLQMPISRPYCLPEDVGKPKRVDDLCEFWRAMKSCTRMAKLAGVVNYVPNYAEEPRNKREEARYFKWNCYSHKPKIHYRTLEFRQAPPALSPRDVELWVHFVVGFVRAAVAIEGGRIDEAVDKAVEAGSDAPIYGLYADEGTLPVDLVALRAFMGHKIPQSMPIFHEIKPVLM</sequence>
<protein>
    <recommendedName>
        <fullName evidence="4">Amidoligase enzyme</fullName>
    </recommendedName>
</protein>
<dbReference type="PANTHER" id="PTHR36847:SF1">
    <property type="entry name" value="AMIDOLIGASE ENZYME"/>
    <property type="match status" value="1"/>
</dbReference>
<reference evidence="2 3" key="1">
    <citation type="submission" date="2023-01" db="EMBL/GenBank/DDBJ databases">
        <title>Analysis of 21 Apiospora genomes using comparative genomics revels a genus with tremendous synthesis potential of carbohydrate active enzymes and secondary metabolites.</title>
        <authorList>
            <person name="Sorensen T."/>
        </authorList>
    </citation>
    <scope>NUCLEOTIDE SEQUENCE [LARGE SCALE GENOMIC DNA]</scope>
    <source>
        <strain evidence="2 3">CBS 20057</strain>
    </source>
</reference>
<feature type="region of interest" description="Disordered" evidence="1">
    <location>
        <begin position="49"/>
        <end position="73"/>
    </location>
</feature>
<evidence type="ECO:0000313" key="3">
    <source>
        <dbReference type="Proteomes" id="UP001396898"/>
    </source>
</evidence>
<name>A0ABR1SSE4_9PEZI</name>
<dbReference type="Proteomes" id="UP001396898">
    <property type="component" value="Unassembled WGS sequence"/>
</dbReference>
<evidence type="ECO:0008006" key="4">
    <source>
        <dbReference type="Google" id="ProtNLM"/>
    </source>
</evidence>
<organism evidence="2 3">
    <name type="scientific">Apiospora marii</name>
    <dbReference type="NCBI Taxonomy" id="335849"/>
    <lineage>
        <taxon>Eukaryota</taxon>
        <taxon>Fungi</taxon>
        <taxon>Dikarya</taxon>
        <taxon>Ascomycota</taxon>
        <taxon>Pezizomycotina</taxon>
        <taxon>Sordariomycetes</taxon>
        <taxon>Xylariomycetidae</taxon>
        <taxon>Amphisphaeriales</taxon>
        <taxon>Apiosporaceae</taxon>
        <taxon>Apiospora</taxon>
    </lineage>
</organism>